<proteinExistence type="predicted"/>
<comment type="caution">
    <text evidence="1">The sequence shown here is derived from an EMBL/GenBank/DDBJ whole genome shotgun (WGS) entry which is preliminary data.</text>
</comment>
<evidence type="ECO:0000313" key="2">
    <source>
        <dbReference type="Proteomes" id="UP000324222"/>
    </source>
</evidence>
<name>A0A5B7IZ07_PORTR</name>
<gene>
    <name evidence="1" type="ORF">E2C01_080232</name>
</gene>
<evidence type="ECO:0000313" key="1">
    <source>
        <dbReference type="EMBL" id="MPC85454.1"/>
    </source>
</evidence>
<sequence>MWIFNFSTVLTSQYPGRGEAGRLVLGGEGRGGAWVGGDLWGRGREWVQSGQRSRVASLTATLIAKLITPRPLHCLASV</sequence>
<dbReference type="AlphaFoldDB" id="A0A5B7IZ07"/>
<accession>A0A5B7IZ07</accession>
<protein>
    <submittedName>
        <fullName evidence="1">Uncharacterized protein</fullName>
    </submittedName>
</protein>
<dbReference type="Proteomes" id="UP000324222">
    <property type="component" value="Unassembled WGS sequence"/>
</dbReference>
<dbReference type="EMBL" id="VSRR010068509">
    <property type="protein sequence ID" value="MPC85454.1"/>
    <property type="molecule type" value="Genomic_DNA"/>
</dbReference>
<keyword evidence="2" id="KW-1185">Reference proteome</keyword>
<organism evidence="1 2">
    <name type="scientific">Portunus trituberculatus</name>
    <name type="common">Swimming crab</name>
    <name type="synonym">Neptunus trituberculatus</name>
    <dbReference type="NCBI Taxonomy" id="210409"/>
    <lineage>
        <taxon>Eukaryota</taxon>
        <taxon>Metazoa</taxon>
        <taxon>Ecdysozoa</taxon>
        <taxon>Arthropoda</taxon>
        <taxon>Crustacea</taxon>
        <taxon>Multicrustacea</taxon>
        <taxon>Malacostraca</taxon>
        <taxon>Eumalacostraca</taxon>
        <taxon>Eucarida</taxon>
        <taxon>Decapoda</taxon>
        <taxon>Pleocyemata</taxon>
        <taxon>Brachyura</taxon>
        <taxon>Eubrachyura</taxon>
        <taxon>Portunoidea</taxon>
        <taxon>Portunidae</taxon>
        <taxon>Portuninae</taxon>
        <taxon>Portunus</taxon>
    </lineage>
</organism>
<reference evidence="1 2" key="1">
    <citation type="submission" date="2019-05" db="EMBL/GenBank/DDBJ databases">
        <title>Another draft genome of Portunus trituberculatus and its Hox gene families provides insights of decapod evolution.</title>
        <authorList>
            <person name="Jeong J.-H."/>
            <person name="Song I."/>
            <person name="Kim S."/>
            <person name="Choi T."/>
            <person name="Kim D."/>
            <person name="Ryu S."/>
            <person name="Kim W."/>
        </authorList>
    </citation>
    <scope>NUCLEOTIDE SEQUENCE [LARGE SCALE GENOMIC DNA]</scope>
    <source>
        <tissue evidence="1">Muscle</tissue>
    </source>
</reference>